<proteinExistence type="predicted"/>
<dbReference type="Gene3D" id="3.40.50.880">
    <property type="match status" value="1"/>
</dbReference>
<dbReference type="OrthoDB" id="543156at2759"/>
<dbReference type="EMBL" id="BQFW01000004">
    <property type="protein sequence ID" value="GJJ71007.1"/>
    <property type="molecule type" value="Genomic_DNA"/>
</dbReference>
<dbReference type="Pfam" id="PF01965">
    <property type="entry name" value="DJ-1_PfpI"/>
    <property type="match status" value="1"/>
</dbReference>
<reference evidence="2" key="1">
    <citation type="submission" date="2021-11" db="EMBL/GenBank/DDBJ databases">
        <authorList>
            <person name="Herlambang A."/>
            <person name="Guo Y."/>
            <person name="Takashima Y."/>
            <person name="Nishizawa T."/>
        </authorList>
    </citation>
    <scope>NUCLEOTIDE SEQUENCE</scope>
    <source>
        <strain evidence="2">E1425</strain>
    </source>
</reference>
<sequence>MVPPSAPHGPFPKIPSGSGKLRLGAVVFNGMDLLDVMGPMRIFGEESNKLDIEICFISSTLDPIRSSQQVMVTPHYTIENAPKLDLLFLPGGIGTRTYTDESKLLQLIKERAEAATWVMTVCTGAAIAAKTGLFDGYNMTTNKSAFEWPMTQGPKVNWIKKARWVQDGKIVSSSGVSAGIDAALYIVQELVDKATAEAVAAHIEYTWHRDANDDPFAEMYPFTRSA</sequence>
<dbReference type="InterPro" id="IPR002818">
    <property type="entry name" value="DJ-1/PfpI"/>
</dbReference>
<gene>
    <name evidence="2" type="ORF">EMPS_03357</name>
</gene>
<dbReference type="InterPro" id="IPR029062">
    <property type="entry name" value="Class_I_gatase-like"/>
</dbReference>
<dbReference type="AlphaFoldDB" id="A0A9P3H6M4"/>
<protein>
    <submittedName>
        <fullName evidence="2">Cyclohexyl-isocyanide hydratase</fullName>
    </submittedName>
</protein>
<keyword evidence="3" id="KW-1185">Reference proteome</keyword>
<evidence type="ECO:0000259" key="1">
    <source>
        <dbReference type="Pfam" id="PF01965"/>
    </source>
</evidence>
<dbReference type="PANTHER" id="PTHR43130">
    <property type="entry name" value="ARAC-FAMILY TRANSCRIPTIONAL REGULATOR"/>
    <property type="match status" value="1"/>
</dbReference>
<organism evidence="2 3">
    <name type="scientific">Entomortierella parvispora</name>
    <dbReference type="NCBI Taxonomy" id="205924"/>
    <lineage>
        <taxon>Eukaryota</taxon>
        <taxon>Fungi</taxon>
        <taxon>Fungi incertae sedis</taxon>
        <taxon>Mucoromycota</taxon>
        <taxon>Mortierellomycotina</taxon>
        <taxon>Mortierellomycetes</taxon>
        <taxon>Mortierellales</taxon>
        <taxon>Mortierellaceae</taxon>
        <taxon>Entomortierella</taxon>
    </lineage>
</organism>
<feature type="domain" description="DJ-1/PfpI" evidence="1">
    <location>
        <begin position="26"/>
        <end position="188"/>
    </location>
</feature>
<evidence type="ECO:0000313" key="3">
    <source>
        <dbReference type="Proteomes" id="UP000827284"/>
    </source>
</evidence>
<dbReference type="SUPFAM" id="SSF52317">
    <property type="entry name" value="Class I glutamine amidotransferase-like"/>
    <property type="match status" value="1"/>
</dbReference>
<dbReference type="CDD" id="cd03139">
    <property type="entry name" value="GATase1_PfpI_2"/>
    <property type="match status" value="1"/>
</dbReference>
<dbReference type="PANTHER" id="PTHR43130:SF15">
    <property type="entry name" value="THIJ_PFPI FAMILY PROTEIN (AFU_ORTHOLOGUE AFUA_5G14240)"/>
    <property type="match status" value="1"/>
</dbReference>
<name>A0A9P3H6M4_9FUNG</name>
<dbReference type="InterPro" id="IPR052158">
    <property type="entry name" value="INH-QAR"/>
</dbReference>
<evidence type="ECO:0000313" key="2">
    <source>
        <dbReference type="EMBL" id="GJJ71007.1"/>
    </source>
</evidence>
<accession>A0A9P3H6M4</accession>
<comment type="caution">
    <text evidence="2">The sequence shown here is derived from an EMBL/GenBank/DDBJ whole genome shotgun (WGS) entry which is preliminary data.</text>
</comment>
<reference evidence="2" key="2">
    <citation type="journal article" date="2022" name="Microbiol. Resour. Announc.">
        <title>Whole-Genome Sequence of Entomortierella parvispora E1425, a Mucoromycotan Fungus Associated with Burkholderiaceae-Related Endosymbiotic Bacteria.</title>
        <authorList>
            <person name="Herlambang A."/>
            <person name="Guo Y."/>
            <person name="Takashima Y."/>
            <person name="Narisawa K."/>
            <person name="Ohta H."/>
            <person name="Nishizawa T."/>
        </authorList>
    </citation>
    <scope>NUCLEOTIDE SEQUENCE</scope>
    <source>
        <strain evidence="2">E1425</strain>
    </source>
</reference>
<dbReference type="Proteomes" id="UP000827284">
    <property type="component" value="Unassembled WGS sequence"/>
</dbReference>